<comment type="caution">
    <text evidence="2">The sequence shown here is derived from an EMBL/GenBank/DDBJ whole genome shotgun (WGS) entry which is preliminary data.</text>
</comment>
<keyword evidence="1" id="KW-0732">Signal</keyword>
<protein>
    <submittedName>
        <fullName evidence="2">Uncharacterized protein</fullName>
    </submittedName>
</protein>
<proteinExistence type="predicted"/>
<dbReference type="AlphaFoldDB" id="A0A7J6RSM1"/>
<reference evidence="2 3" key="1">
    <citation type="submission" date="2020-04" db="EMBL/GenBank/DDBJ databases">
        <title>Perkinsus olseni comparative genomics.</title>
        <authorList>
            <person name="Bogema D.R."/>
        </authorList>
    </citation>
    <scope>NUCLEOTIDE SEQUENCE [LARGE SCALE GENOMIC DNA]</scope>
    <source>
        <strain evidence="2">ATCC PRA-205</strain>
    </source>
</reference>
<name>A0A7J6RSM1_PEROL</name>
<dbReference type="EMBL" id="JABANM010020044">
    <property type="protein sequence ID" value="KAF4723503.1"/>
    <property type="molecule type" value="Genomic_DNA"/>
</dbReference>
<feature type="signal peptide" evidence="1">
    <location>
        <begin position="1"/>
        <end position="26"/>
    </location>
</feature>
<dbReference type="Proteomes" id="UP000574390">
    <property type="component" value="Unassembled WGS sequence"/>
</dbReference>
<gene>
    <name evidence="2" type="ORF">FOZ62_030326</name>
</gene>
<feature type="chain" id="PRO_5029666177" evidence="1">
    <location>
        <begin position="27"/>
        <end position="247"/>
    </location>
</feature>
<accession>A0A7J6RSM1</accession>
<evidence type="ECO:0000256" key="1">
    <source>
        <dbReference type="SAM" id="SignalP"/>
    </source>
</evidence>
<organism evidence="2 3">
    <name type="scientific">Perkinsus olseni</name>
    <name type="common">Perkinsus atlanticus</name>
    <dbReference type="NCBI Taxonomy" id="32597"/>
    <lineage>
        <taxon>Eukaryota</taxon>
        <taxon>Sar</taxon>
        <taxon>Alveolata</taxon>
        <taxon>Perkinsozoa</taxon>
        <taxon>Perkinsea</taxon>
        <taxon>Perkinsida</taxon>
        <taxon>Perkinsidae</taxon>
        <taxon>Perkinsus</taxon>
    </lineage>
</organism>
<evidence type="ECO:0000313" key="2">
    <source>
        <dbReference type="EMBL" id="KAF4723503.1"/>
    </source>
</evidence>
<evidence type="ECO:0000313" key="3">
    <source>
        <dbReference type="Proteomes" id="UP000574390"/>
    </source>
</evidence>
<sequence length="247" mass="27219">MSPKQFIIIGVSAAAALLSNSPLVTAIGSVAQHSTSKDGYPPQDGGSGISLGGNFISCTYRTFWGDDGPVERGIEIRIVKSSLQTAWVHCPEAGNQVTFAAKYGAISGLDWYNSGDDRTPDQLLRNFIGGHTPNNTGRDPLRELNPSTLHDKVDRLYSAVRKIGSPSVFHEDDKEAPQTKARRSAIKKLRKTCSTVIKIVKRKYPTYGSLCTRSYNETQGAVDAANSQEWEFKDIDRQTVEIFPRRR</sequence>